<protein>
    <recommendedName>
        <fullName evidence="2">site-specific DNA-methyltransferase (adenine-specific)</fullName>
        <ecNumber evidence="2">2.1.1.72</ecNumber>
    </recommendedName>
</protein>
<dbReference type="SUPFAM" id="SSF53335">
    <property type="entry name" value="S-adenosyl-L-methionine-dependent methyltransferases"/>
    <property type="match status" value="1"/>
</dbReference>
<dbReference type="InterPro" id="IPR022749">
    <property type="entry name" value="D12N6_MeTrfase_N"/>
</dbReference>
<dbReference type="InterPro" id="IPR004546">
    <property type="entry name" value="Restrct_endonuc_T1M"/>
</dbReference>
<dbReference type="PROSITE" id="PS00092">
    <property type="entry name" value="N6_MTASE"/>
    <property type="match status" value="1"/>
</dbReference>
<feature type="coiled-coil region" evidence="8">
    <location>
        <begin position="752"/>
        <end position="790"/>
    </location>
</feature>
<evidence type="ECO:0000313" key="11">
    <source>
        <dbReference type="EMBL" id="EKF50744.1"/>
    </source>
</evidence>
<sequence>MITSEEIKKRLWDGATELRGSMDASRYKDYMLGLMFYKFLSDKTLETFRTTAGLGRISESELVEEYARSRTELGEELDNMIQQVLGYFVAPDYLYQKWIKDINTGDFEVQAVTDSLNNFEKTVAVTGDADDFKGLFSSSTLDLSDTALGSSLHERSKNIKALIHLFADLDMVALQKSDVLGDAYEYLIGQFAMESGKKAGEFYTPRQVSEVMAQIVAKTSNIKAIYDPTVGSGSLLLTVKKHLDKEVQKTLSYYGQEKNTATYNLTRMNLLLHGIRPEKMTVRNADTLAHDWPEDSSQSNIGVQFDAVVMNPPYSVKDWNKDGLKVSDPRFELAGTLPPDSKGDFAFLLHGLFHLGTNGTMAIVLPHGVLFRGGSEGEIRQRLLEKNQIDTIIGLPSGMFTNTGIPVVVMILKKNRSAGEHVLMIDASRGFTKVGKQNVLQEKDIAKIVDTYSDRHEIEGYSHLATREEIIANEWNLNIPRYVEADNDEIPQDVDAHLYGGIPKNNIDDLQVLKKSVPEVISASFDHFRDGYVTLNKDMDQITEEVNNAPQILEKNKAVQEIAESFVAKYWDILRNLDQESNLTELMAEMLSEIKTELSKIEFVDTYSAYQIIADIWKENLTKDSELIAVNDFYSVGRTREPNMVIKGTGKNKRQVQDGWVGTLVPNHLIAKHLFASEQEEIEDFKNKAQEIESQLSELVEAAKVEDSEEYEALYEALKKNEEGEPQDSFDSKALKVELKKATKDTTEFDFLKQVEKLLAEKSDTNKAIKTKEKQLKEAVEAKIEQLTDEEIDNLVYEKWFGNTVNALVALVEQPLRSELATIALLEKRYAQTLNDLDAQVSELEKTFEALAAELVVTK</sequence>
<evidence type="ECO:0000256" key="2">
    <source>
        <dbReference type="ARBA" id="ARBA00011900"/>
    </source>
</evidence>
<dbReference type="GO" id="GO:0003677">
    <property type="term" value="F:DNA binding"/>
    <property type="evidence" value="ECO:0007669"/>
    <property type="project" value="InterPro"/>
</dbReference>
<dbReference type="PANTHER" id="PTHR42933:SF1">
    <property type="entry name" value="SITE-SPECIFIC DNA-METHYLTRANSFERASE (ADENINE-SPECIFIC)"/>
    <property type="match status" value="1"/>
</dbReference>
<keyword evidence="3 11" id="KW-0489">Methyltransferase</keyword>
<evidence type="ECO:0000256" key="8">
    <source>
        <dbReference type="SAM" id="Coils"/>
    </source>
</evidence>
<comment type="catalytic activity">
    <reaction evidence="7">
        <text>a 2'-deoxyadenosine in DNA + S-adenosyl-L-methionine = an N(6)-methyl-2'-deoxyadenosine in DNA + S-adenosyl-L-homocysteine + H(+)</text>
        <dbReference type="Rhea" id="RHEA:15197"/>
        <dbReference type="Rhea" id="RHEA-COMP:12418"/>
        <dbReference type="Rhea" id="RHEA-COMP:12419"/>
        <dbReference type="ChEBI" id="CHEBI:15378"/>
        <dbReference type="ChEBI" id="CHEBI:57856"/>
        <dbReference type="ChEBI" id="CHEBI:59789"/>
        <dbReference type="ChEBI" id="CHEBI:90615"/>
        <dbReference type="ChEBI" id="CHEBI:90616"/>
        <dbReference type="EC" id="2.1.1.72"/>
    </reaction>
</comment>
<evidence type="ECO:0000256" key="3">
    <source>
        <dbReference type="ARBA" id="ARBA00022603"/>
    </source>
</evidence>
<reference evidence="11 12" key="1">
    <citation type="journal article" date="2012" name="J. Bacteriol.">
        <title>Genome Sequence of the Bacteriocin-Producing Strain Lactococcus garvieae DCC43.</title>
        <authorList>
            <person name="Gabrielsen C."/>
            <person name="Brede D.A."/>
            <person name="Hernandez P.E."/>
            <person name="Nes I.F."/>
            <person name="Diep D.B."/>
        </authorList>
    </citation>
    <scope>NUCLEOTIDE SEQUENCE [LARGE SCALE GENOMIC DNA]</scope>
    <source>
        <strain evidence="11 12">DCC43</strain>
    </source>
</reference>
<name>K2PKJ7_9LACT</name>
<dbReference type="eggNOG" id="COG0286">
    <property type="taxonomic scope" value="Bacteria"/>
</dbReference>
<feature type="domain" description="N6 adenine-specific DNA methyltransferase N-terminal" evidence="10">
    <location>
        <begin position="7"/>
        <end position="166"/>
    </location>
</feature>
<dbReference type="NCBIfam" id="TIGR00497">
    <property type="entry name" value="hsdM"/>
    <property type="match status" value="1"/>
</dbReference>
<dbReference type="GO" id="GO:0009307">
    <property type="term" value="P:DNA restriction-modification system"/>
    <property type="evidence" value="ECO:0007669"/>
    <property type="project" value="UniProtKB-KW"/>
</dbReference>
<comment type="similarity">
    <text evidence="1">Belongs to the N(4)/N(6)-methyltransferase family.</text>
</comment>
<dbReference type="InterPro" id="IPR029063">
    <property type="entry name" value="SAM-dependent_MTases_sf"/>
</dbReference>
<evidence type="ECO:0000259" key="10">
    <source>
        <dbReference type="Pfam" id="PF12161"/>
    </source>
</evidence>
<dbReference type="InterPro" id="IPR051537">
    <property type="entry name" value="DNA_Adenine_Mtase"/>
</dbReference>
<proteinExistence type="inferred from homology"/>
<dbReference type="EC" id="2.1.1.72" evidence="2"/>
<dbReference type="Gene3D" id="3.40.50.150">
    <property type="entry name" value="Vaccinia Virus protein VP39"/>
    <property type="match status" value="1"/>
</dbReference>
<dbReference type="Pfam" id="PF12161">
    <property type="entry name" value="HsdM_N"/>
    <property type="match status" value="1"/>
</dbReference>
<evidence type="ECO:0000256" key="5">
    <source>
        <dbReference type="ARBA" id="ARBA00022691"/>
    </source>
</evidence>
<dbReference type="Pfam" id="PF02384">
    <property type="entry name" value="N6_Mtase"/>
    <property type="match status" value="1"/>
</dbReference>
<dbReference type="InterPro" id="IPR038333">
    <property type="entry name" value="T1MK-like_N_sf"/>
</dbReference>
<dbReference type="InterPro" id="IPR002052">
    <property type="entry name" value="DNA_methylase_N6_adenine_CS"/>
</dbReference>
<keyword evidence="6" id="KW-0680">Restriction system</keyword>
<evidence type="ECO:0000256" key="1">
    <source>
        <dbReference type="ARBA" id="ARBA00006594"/>
    </source>
</evidence>
<evidence type="ECO:0000259" key="9">
    <source>
        <dbReference type="Pfam" id="PF02384"/>
    </source>
</evidence>
<dbReference type="Gene3D" id="1.20.1260.30">
    <property type="match status" value="1"/>
</dbReference>
<evidence type="ECO:0000256" key="6">
    <source>
        <dbReference type="ARBA" id="ARBA00022747"/>
    </source>
</evidence>
<dbReference type="RefSeq" id="WP_003136483.1">
    <property type="nucleotide sequence ID" value="NZ_AMQS01000033.1"/>
</dbReference>
<dbReference type="GO" id="GO:0009007">
    <property type="term" value="F:site-specific DNA-methyltransferase (adenine-specific) activity"/>
    <property type="evidence" value="ECO:0007669"/>
    <property type="project" value="UniProtKB-EC"/>
</dbReference>
<keyword evidence="8" id="KW-0175">Coiled coil</keyword>
<dbReference type="InterPro" id="IPR003356">
    <property type="entry name" value="DNA_methylase_A-5"/>
</dbReference>
<dbReference type="PRINTS" id="PR00507">
    <property type="entry name" value="N12N6MTFRASE"/>
</dbReference>
<keyword evidence="5" id="KW-0949">S-adenosyl-L-methionine</keyword>
<feature type="coiled-coil region" evidence="8">
    <location>
        <begin position="827"/>
        <end position="854"/>
    </location>
</feature>
<comment type="caution">
    <text evidence="11">The sequence shown here is derived from an EMBL/GenBank/DDBJ whole genome shotgun (WGS) entry which is preliminary data.</text>
</comment>
<evidence type="ECO:0000313" key="12">
    <source>
        <dbReference type="Proteomes" id="UP000006787"/>
    </source>
</evidence>
<dbReference type="REBASE" id="57349">
    <property type="entry name" value="M.Lga43ORF1887P"/>
</dbReference>
<dbReference type="GO" id="GO:0008170">
    <property type="term" value="F:N-methyltransferase activity"/>
    <property type="evidence" value="ECO:0007669"/>
    <property type="project" value="InterPro"/>
</dbReference>
<accession>K2PKJ7</accession>
<dbReference type="PATRIC" id="fig|1231377.3.peg.1869"/>
<gene>
    <name evidence="11" type="ORF">C426_1887</name>
</gene>
<dbReference type="GO" id="GO:0032259">
    <property type="term" value="P:methylation"/>
    <property type="evidence" value="ECO:0007669"/>
    <property type="project" value="UniProtKB-KW"/>
</dbReference>
<feature type="domain" description="DNA methylase adenine-specific" evidence="9">
    <location>
        <begin position="176"/>
        <end position="487"/>
    </location>
</feature>
<organism evidence="11 12">
    <name type="scientific">Lactococcus garvieae DCC43</name>
    <dbReference type="NCBI Taxonomy" id="1231377"/>
    <lineage>
        <taxon>Bacteria</taxon>
        <taxon>Bacillati</taxon>
        <taxon>Bacillota</taxon>
        <taxon>Bacilli</taxon>
        <taxon>Lactobacillales</taxon>
        <taxon>Streptococcaceae</taxon>
        <taxon>Lactococcus</taxon>
    </lineage>
</organism>
<keyword evidence="4 11" id="KW-0808">Transferase</keyword>
<dbReference type="AlphaFoldDB" id="K2PKJ7"/>
<feature type="coiled-coil region" evidence="8">
    <location>
        <begin position="675"/>
        <end position="702"/>
    </location>
</feature>
<dbReference type="Proteomes" id="UP000006787">
    <property type="component" value="Unassembled WGS sequence"/>
</dbReference>
<evidence type="ECO:0000256" key="4">
    <source>
        <dbReference type="ARBA" id="ARBA00022679"/>
    </source>
</evidence>
<dbReference type="EMBL" id="AMQS01000033">
    <property type="protein sequence ID" value="EKF50744.1"/>
    <property type="molecule type" value="Genomic_DNA"/>
</dbReference>
<dbReference type="PANTHER" id="PTHR42933">
    <property type="entry name" value="SLR6095 PROTEIN"/>
    <property type="match status" value="1"/>
</dbReference>
<evidence type="ECO:0000256" key="7">
    <source>
        <dbReference type="ARBA" id="ARBA00047942"/>
    </source>
</evidence>